<dbReference type="GO" id="GO:0005524">
    <property type="term" value="F:ATP binding"/>
    <property type="evidence" value="ECO:0007669"/>
    <property type="project" value="InterPro"/>
</dbReference>
<dbReference type="OrthoDB" id="423559at2759"/>
<keyword evidence="3" id="KW-0347">Helicase</keyword>
<dbReference type="EMBL" id="ABJB010404968">
    <property type="status" value="NOT_ANNOTATED_CDS"/>
    <property type="molecule type" value="Genomic_DNA"/>
</dbReference>
<reference evidence="3 5" key="1">
    <citation type="submission" date="2008-03" db="EMBL/GenBank/DDBJ databases">
        <title>Annotation of Ixodes scapularis.</title>
        <authorList>
            <consortium name="Ixodes scapularis Genome Project Consortium"/>
            <person name="Caler E."/>
            <person name="Hannick L.I."/>
            <person name="Bidwell S."/>
            <person name="Joardar V."/>
            <person name="Thiagarajan M."/>
            <person name="Amedeo P."/>
            <person name="Galinsky K.J."/>
            <person name="Schobel S."/>
            <person name="Inman J."/>
            <person name="Hostetler J."/>
            <person name="Miller J."/>
            <person name="Hammond M."/>
            <person name="Megy K."/>
            <person name="Lawson D."/>
            <person name="Kodira C."/>
            <person name="Sutton G."/>
            <person name="Meyer J."/>
            <person name="Hill C.A."/>
            <person name="Birren B."/>
            <person name="Nene V."/>
            <person name="Collins F."/>
            <person name="Alarcon-Chaidez F."/>
            <person name="Wikel S."/>
            <person name="Strausberg R."/>
        </authorList>
    </citation>
    <scope>NUCLEOTIDE SEQUENCE [LARGE SCALE GENOMIC DNA]</scope>
    <source>
        <strain evidence="5">Wikel</strain>
        <strain evidence="3">Wikel colony</strain>
    </source>
</reference>
<dbReference type="Gene3D" id="3.40.50.10810">
    <property type="entry name" value="Tandem AAA-ATPase domain"/>
    <property type="match status" value="1"/>
</dbReference>
<dbReference type="EnsemblMetazoa" id="ISCW000060-RA">
    <property type="protein sequence ID" value="ISCW000060-PA"/>
    <property type="gene ID" value="ISCW000060"/>
</dbReference>
<accession>B7P6I5</accession>
<dbReference type="AlphaFoldDB" id="B7P6I5"/>
<dbReference type="GO" id="GO:0004386">
    <property type="term" value="F:helicase activity"/>
    <property type="evidence" value="ECO:0007669"/>
    <property type="project" value="UniProtKB-KW"/>
</dbReference>
<dbReference type="Proteomes" id="UP000001555">
    <property type="component" value="Unassembled WGS sequence"/>
</dbReference>
<keyword evidence="3" id="KW-0067">ATP-binding</keyword>
<reference evidence="4" key="2">
    <citation type="submission" date="2020-05" db="UniProtKB">
        <authorList>
            <consortium name="EnsemblMetazoa"/>
        </authorList>
    </citation>
    <scope>IDENTIFICATION</scope>
    <source>
        <strain evidence="4">wikel</strain>
    </source>
</reference>
<feature type="region of interest" description="Disordered" evidence="1">
    <location>
        <begin position="72"/>
        <end position="102"/>
    </location>
</feature>
<keyword evidence="3" id="KW-0547">Nucleotide-binding</keyword>
<dbReference type="InterPro" id="IPR000330">
    <property type="entry name" value="SNF2_N"/>
</dbReference>
<dbReference type="InterPro" id="IPR027417">
    <property type="entry name" value="P-loop_NTPase"/>
</dbReference>
<organism>
    <name type="scientific">Ixodes scapularis</name>
    <name type="common">Black-legged tick</name>
    <name type="synonym">Deer tick</name>
    <dbReference type="NCBI Taxonomy" id="6945"/>
    <lineage>
        <taxon>Eukaryota</taxon>
        <taxon>Metazoa</taxon>
        <taxon>Ecdysozoa</taxon>
        <taxon>Arthropoda</taxon>
        <taxon>Chelicerata</taxon>
        <taxon>Arachnida</taxon>
        <taxon>Acari</taxon>
        <taxon>Parasitiformes</taxon>
        <taxon>Ixodida</taxon>
        <taxon>Ixodoidea</taxon>
        <taxon>Ixodidae</taxon>
        <taxon>Ixodinae</taxon>
        <taxon>Ixodes</taxon>
    </lineage>
</organism>
<keyword evidence="5" id="KW-1185">Reference proteome</keyword>
<dbReference type="InParanoid" id="B7P6I5"/>
<gene>
    <name evidence="3" type="ORF">IscW_ISCW000060</name>
</gene>
<evidence type="ECO:0000313" key="3">
    <source>
        <dbReference type="EMBL" id="EEC02207.1"/>
    </source>
</evidence>
<dbReference type="Pfam" id="PF00176">
    <property type="entry name" value="SNF2-rel_dom"/>
    <property type="match status" value="1"/>
</dbReference>
<dbReference type="HOGENOM" id="CLU_2280434_0_0_1"/>
<evidence type="ECO:0000259" key="2">
    <source>
        <dbReference type="Pfam" id="PF00176"/>
    </source>
</evidence>
<evidence type="ECO:0000313" key="5">
    <source>
        <dbReference type="Proteomes" id="UP000001555"/>
    </source>
</evidence>
<protein>
    <submittedName>
        <fullName evidence="3 4">Snf2 histone linker PHD ring helicase, putative</fullName>
    </submittedName>
</protein>
<sequence>MELSDLQIDTPGGRSLRNPKKFLPVPCPLTAPEWWRVALDEAQMVEGAANNTSRMALKLSAVNRWCVTGTPIQKSLQGTTPPRPLPEPSETSGGFLCAASPQ</sequence>
<proteinExistence type="predicted"/>
<keyword evidence="3" id="KW-0378">Hydrolase</keyword>
<dbReference type="VEuPathDB" id="VectorBase:ISCW000060"/>
<dbReference type="InterPro" id="IPR038718">
    <property type="entry name" value="SNF2-like_sf"/>
</dbReference>
<evidence type="ECO:0000313" key="4">
    <source>
        <dbReference type="EnsemblMetazoa" id="ISCW000060-PA"/>
    </source>
</evidence>
<dbReference type="EMBL" id="ABJB010679349">
    <property type="status" value="NOT_ANNOTATED_CDS"/>
    <property type="molecule type" value="Genomic_DNA"/>
</dbReference>
<dbReference type="EMBL" id="DS646107">
    <property type="protein sequence ID" value="EEC02207.1"/>
    <property type="molecule type" value="Genomic_DNA"/>
</dbReference>
<dbReference type="SUPFAM" id="SSF52540">
    <property type="entry name" value="P-loop containing nucleoside triphosphate hydrolases"/>
    <property type="match status" value="1"/>
</dbReference>
<dbReference type="PaxDb" id="6945-B7P6I5"/>
<name>B7P6I5_IXOSC</name>
<dbReference type="EMBL" id="ABJB010384544">
    <property type="status" value="NOT_ANNOTATED_CDS"/>
    <property type="molecule type" value="Genomic_DNA"/>
</dbReference>
<evidence type="ECO:0000256" key="1">
    <source>
        <dbReference type="SAM" id="MobiDB-lite"/>
    </source>
</evidence>
<feature type="domain" description="SNF2 N-terminal" evidence="2">
    <location>
        <begin position="33"/>
        <end position="77"/>
    </location>
</feature>
<dbReference type="PANTHER" id="PTHR45865">
    <property type="entry name" value="E3 UBIQUITIN-PROTEIN LIGASE SHPRH FAMILY MEMBER"/>
    <property type="match status" value="1"/>
</dbReference>
<dbReference type="VEuPathDB" id="VectorBase:ISCI000060"/>
<dbReference type="InterPro" id="IPR052583">
    <property type="entry name" value="ATP-helicase/E3_Ub-Ligase"/>
</dbReference>
<dbReference type="STRING" id="6945.B7P6I5"/>
<dbReference type="PANTHER" id="PTHR45865:SF1">
    <property type="entry name" value="E3 UBIQUITIN-PROTEIN LIGASE SHPRH"/>
    <property type="match status" value="1"/>
</dbReference>
<dbReference type="VEuPathDB" id="VectorBase:ISCP_027887"/>